<dbReference type="Gene3D" id="1.25.40.10">
    <property type="entry name" value="Tetratricopeptide repeat domain"/>
    <property type="match status" value="2"/>
</dbReference>
<dbReference type="PANTHER" id="PTHR46797:SF1">
    <property type="entry name" value="METHYLPHOSPHONATE SYNTHASE"/>
    <property type="match status" value="1"/>
</dbReference>
<evidence type="ECO:0000313" key="4">
    <source>
        <dbReference type="Proteomes" id="UP000019225"/>
    </source>
</evidence>
<dbReference type="AlphaFoldDB" id="W5VZA9"/>
<dbReference type="SUPFAM" id="SSF47413">
    <property type="entry name" value="lambda repressor-like DNA-binding domains"/>
    <property type="match status" value="1"/>
</dbReference>
<keyword evidence="4" id="KW-1185">Reference proteome</keyword>
<dbReference type="GO" id="GO:0003677">
    <property type="term" value="F:DNA binding"/>
    <property type="evidence" value="ECO:0007669"/>
    <property type="project" value="UniProtKB-KW"/>
</dbReference>
<dbReference type="GO" id="GO:0005829">
    <property type="term" value="C:cytosol"/>
    <property type="evidence" value="ECO:0007669"/>
    <property type="project" value="TreeGrafter"/>
</dbReference>
<evidence type="ECO:0000313" key="3">
    <source>
        <dbReference type="EMBL" id="AHH93912.1"/>
    </source>
</evidence>
<dbReference type="Gene3D" id="1.10.260.40">
    <property type="entry name" value="lambda repressor-like DNA-binding domains"/>
    <property type="match status" value="1"/>
</dbReference>
<dbReference type="PANTHER" id="PTHR46797">
    <property type="entry name" value="HTH-TYPE TRANSCRIPTIONAL REGULATOR"/>
    <property type="match status" value="1"/>
</dbReference>
<dbReference type="eggNOG" id="COG1396">
    <property type="taxonomic scope" value="Bacteria"/>
</dbReference>
<dbReference type="RefSeq" id="WP_025354186.1">
    <property type="nucleotide sequence ID" value="NZ_CP007155.1"/>
</dbReference>
<feature type="domain" description="HTH cro/C1-type" evidence="2">
    <location>
        <begin position="11"/>
        <end position="64"/>
    </location>
</feature>
<dbReference type="InterPro" id="IPR011990">
    <property type="entry name" value="TPR-like_helical_dom_sf"/>
</dbReference>
<dbReference type="PATRIC" id="fig|1449976.3.peg.545"/>
<name>W5VZA9_9PSEU</name>
<dbReference type="GO" id="GO:0003700">
    <property type="term" value="F:DNA-binding transcription factor activity"/>
    <property type="evidence" value="ECO:0007669"/>
    <property type="project" value="TreeGrafter"/>
</dbReference>
<dbReference type="HOGENOM" id="CLU_612386_0_0_11"/>
<sequence length="431" mass="46781">MDRSAHLGEHLRRLRAERGLTQRELAEPEFSRGYLWALEAGRKTPTDEVLRYLAGRLGVSEDDLRHGRPAGLAEDLRERLAQVRRRSAAGQVWAAIAEFAEIAREAAQAHLVEEAALATRCLAEARMTLGEAGQALTDLRTLGPTLTELSSPLWASVIAVEAAARYRIESAEAAITLLEKALGELRARPSAQPDAELRLESALIHPCLASGAVERARQAAERGRLLLAHAAEPEWIAMYHLNAGQFWQAVGELAEAERGLVTATRLYRELGMEVLVARCLWSRGYVLGRMDRLPEAREELAQARRILSEAGAVFEYAGATLEACDLARRLGDLDEAAALAEETRRLHEEFEYAEGLGEAHRLIGLIARDRGDLDAAESALRRSLDLQIGAGLCGEAVATARVLGALLLGVGQLAAGIAVLRRAVVAAEETG</sequence>
<proteinExistence type="predicted"/>
<protein>
    <submittedName>
        <fullName evidence="3">XRE family transcription regulator</fullName>
    </submittedName>
</protein>
<dbReference type="PROSITE" id="PS50943">
    <property type="entry name" value="HTH_CROC1"/>
    <property type="match status" value="1"/>
</dbReference>
<dbReference type="STRING" id="1449976.KALB_536"/>
<reference evidence="3 4" key="1">
    <citation type="journal article" date="2014" name="BMC Genomics">
        <title>Complete genome sequence of producer of the glycopeptide antibiotic Aculeximycin Kutzneria albida DSM 43870T, a representative of minor genus of Pseudonocardiaceae.</title>
        <authorList>
            <person name="Rebets Y."/>
            <person name="Tokovenko B."/>
            <person name="Lushchyk I."/>
            <person name="Ruckert C."/>
            <person name="Zaburannyi N."/>
            <person name="Bechthold A."/>
            <person name="Kalinowski J."/>
            <person name="Luzhetskyy A."/>
        </authorList>
    </citation>
    <scope>NUCLEOTIDE SEQUENCE [LARGE SCALE GENOMIC DNA]</scope>
    <source>
        <strain evidence="3">DSM 43870</strain>
    </source>
</reference>
<dbReference type="Proteomes" id="UP000019225">
    <property type="component" value="Chromosome"/>
</dbReference>
<evidence type="ECO:0000256" key="1">
    <source>
        <dbReference type="ARBA" id="ARBA00023125"/>
    </source>
</evidence>
<dbReference type="Pfam" id="PF13560">
    <property type="entry name" value="HTH_31"/>
    <property type="match status" value="1"/>
</dbReference>
<evidence type="ECO:0000259" key="2">
    <source>
        <dbReference type="PROSITE" id="PS50943"/>
    </source>
</evidence>
<accession>W5VZA9</accession>
<dbReference type="InterPro" id="IPR050807">
    <property type="entry name" value="TransReg_Diox_bact_type"/>
</dbReference>
<dbReference type="InterPro" id="IPR010982">
    <property type="entry name" value="Lambda_DNA-bd_dom_sf"/>
</dbReference>
<keyword evidence="1" id="KW-0238">DNA-binding</keyword>
<dbReference type="eggNOG" id="COG0457">
    <property type="taxonomic scope" value="Bacteria"/>
</dbReference>
<dbReference type="SUPFAM" id="SSF48452">
    <property type="entry name" value="TPR-like"/>
    <property type="match status" value="1"/>
</dbReference>
<dbReference type="CDD" id="cd00093">
    <property type="entry name" value="HTH_XRE"/>
    <property type="match status" value="1"/>
</dbReference>
<dbReference type="SMART" id="SM00530">
    <property type="entry name" value="HTH_XRE"/>
    <property type="match status" value="1"/>
</dbReference>
<dbReference type="EMBL" id="CP007155">
    <property type="protein sequence ID" value="AHH93912.1"/>
    <property type="molecule type" value="Genomic_DNA"/>
</dbReference>
<dbReference type="OrthoDB" id="3380004at2"/>
<organism evidence="3 4">
    <name type="scientific">Kutzneria albida DSM 43870</name>
    <dbReference type="NCBI Taxonomy" id="1449976"/>
    <lineage>
        <taxon>Bacteria</taxon>
        <taxon>Bacillati</taxon>
        <taxon>Actinomycetota</taxon>
        <taxon>Actinomycetes</taxon>
        <taxon>Pseudonocardiales</taxon>
        <taxon>Pseudonocardiaceae</taxon>
        <taxon>Kutzneria</taxon>
    </lineage>
</organism>
<dbReference type="KEGG" id="kal:KALB_536"/>
<gene>
    <name evidence="3" type="ORF">KALB_536</name>
</gene>
<dbReference type="InterPro" id="IPR001387">
    <property type="entry name" value="Cro/C1-type_HTH"/>
</dbReference>